<organism evidence="2 3">
    <name type="scientific">Sinorhizobium medicae</name>
    <dbReference type="NCBI Taxonomy" id="110321"/>
    <lineage>
        <taxon>Bacteria</taxon>
        <taxon>Pseudomonadati</taxon>
        <taxon>Pseudomonadota</taxon>
        <taxon>Alphaproteobacteria</taxon>
        <taxon>Hyphomicrobiales</taxon>
        <taxon>Rhizobiaceae</taxon>
        <taxon>Sinorhizobium/Ensifer group</taxon>
        <taxon>Sinorhizobium</taxon>
    </lineage>
</organism>
<dbReference type="InterPro" id="IPR001753">
    <property type="entry name" value="Enoyl-CoA_hydra/iso"/>
</dbReference>
<dbReference type="Gene3D" id="1.10.12.10">
    <property type="entry name" value="Lyase 2-enoyl-coa Hydratase, Chain A, domain 2"/>
    <property type="match status" value="1"/>
</dbReference>
<gene>
    <name evidence="2" type="ORF">BMJ33_17915</name>
</gene>
<dbReference type="Pfam" id="PF00378">
    <property type="entry name" value="ECH_1"/>
    <property type="match status" value="1"/>
</dbReference>
<sequence>MTFATIRFAVDQRGVARVTLARPNKHNALSAAMIAEMTDVAGRLATDASVRAVILDAEGKSFCAGADLEWMREQFSADRATRISEATRLAMMLKALNGLPKPLIARVHGNAFGGGVGLISVCDTVICASGAQFGLTETRLGLIPATISPYVIARTGEAKARPLFMSARVFGAEEAKVAGFVTTIVDDSMLDGAVEAAVTAYLVAAPGAAGRAKRLARSLGLPITDAVISDTIEQLADVWETDEAREGVSSFFERRNPSWRR</sequence>
<dbReference type="Proteomes" id="UP001190825">
    <property type="component" value="Unassembled WGS sequence"/>
</dbReference>
<reference evidence="2 3" key="1">
    <citation type="journal article" date="2018" name="FEMS Microbiol. Ecol.">
        <title>Co-invading symbiotic mutualists of Medicago polymorpha retain high ancestral diversity and contain diverse accessory genomes.</title>
        <authorList>
            <person name="Porter S.S."/>
            <person name="Faber-Hammond J.J."/>
            <person name="Friesen M.L."/>
        </authorList>
    </citation>
    <scope>NUCLEOTIDE SEQUENCE [LARGE SCALE GENOMIC DNA]</scope>
    <source>
        <strain evidence="2 3">Str16</strain>
    </source>
</reference>
<proteinExistence type="inferred from homology"/>
<dbReference type="SUPFAM" id="SSF52096">
    <property type="entry name" value="ClpP/crotonase"/>
    <property type="match status" value="1"/>
</dbReference>
<dbReference type="PANTHER" id="PTHR42964:SF1">
    <property type="entry name" value="POLYKETIDE BIOSYNTHESIS ENOYL-COA HYDRATASE PKSH-RELATED"/>
    <property type="match status" value="1"/>
</dbReference>
<accession>A0ABX4TJJ8</accession>
<comment type="caution">
    <text evidence="2">The sequence shown here is derived from an EMBL/GenBank/DDBJ whole genome shotgun (WGS) entry which is preliminary data.</text>
</comment>
<dbReference type="RefSeq" id="WP_012061470.1">
    <property type="nucleotide sequence ID" value="NZ_ATYC01000008.1"/>
</dbReference>
<protein>
    <submittedName>
        <fullName evidence="2">Enoyl-CoA hydratase</fullName>
    </submittedName>
</protein>
<evidence type="ECO:0000313" key="2">
    <source>
        <dbReference type="EMBL" id="PLU01621.1"/>
    </source>
</evidence>
<dbReference type="Gene3D" id="3.90.226.10">
    <property type="entry name" value="2-enoyl-CoA Hydratase, Chain A, domain 1"/>
    <property type="match status" value="1"/>
</dbReference>
<dbReference type="EMBL" id="NBUC01000090">
    <property type="protein sequence ID" value="PLU01621.1"/>
    <property type="molecule type" value="Genomic_DNA"/>
</dbReference>
<dbReference type="CDD" id="cd06558">
    <property type="entry name" value="crotonase-like"/>
    <property type="match status" value="1"/>
</dbReference>
<evidence type="ECO:0000313" key="3">
    <source>
        <dbReference type="Proteomes" id="UP001190825"/>
    </source>
</evidence>
<keyword evidence="3" id="KW-1185">Reference proteome</keyword>
<dbReference type="NCBIfam" id="NF005675">
    <property type="entry name" value="PRK07468.1"/>
    <property type="match status" value="1"/>
</dbReference>
<name>A0ABX4TJJ8_9HYPH</name>
<evidence type="ECO:0000256" key="1">
    <source>
        <dbReference type="ARBA" id="ARBA00005254"/>
    </source>
</evidence>
<dbReference type="InterPro" id="IPR029045">
    <property type="entry name" value="ClpP/crotonase-like_dom_sf"/>
</dbReference>
<comment type="similarity">
    <text evidence="1">Belongs to the enoyl-CoA hydratase/isomerase family.</text>
</comment>
<dbReference type="PANTHER" id="PTHR42964">
    <property type="entry name" value="ENOYL-COA HYDRATASE"/>
    <property type="match status" value="1"/>
</dbReference>
<dbReference type="InterPro" id="IPR014748">
    <property type="entry name" value="Enoyl-CoA_hydra_C"/>
</dbReference>
<dbReference type="InterPro" id="IPR051683">
    <property type="entry name" value="Enoyl-CoA_Hydratase/Isomerase"/>
</dbReference>